<dbReference type="EMBL" id="WELI01000009">
    <property type="protein sequence ID" value="KAB7727873.1"/>
    <property type="molecule type" value="Genomic_DNA"/>
</dbReference>
<comment type="caution">
    <text evidence="1">The sequence shown here is derived from an EMBL/GenBank/DDBJ whole genome shotgun (WGS) entry which is preliminary data.</text>
</comment>
<keyword evidence="2" id="KW-1185">Reference proteome</keyword>
<dbReference type="Gene3D" id="3.20.20.70">
    <property type="entry name" value="Aldolase class I"/>
    <property type="match status" value="1"/>
</dbReference>
<protein>
    <submittedName>
        <fullName evidence="1">N-(5'-phosphoribosyl)anthranilate isomerase</fullName>
    </submittedName>
</protein>
<evidence type="ECO:0000313" key="2">
    <source>
        <dbReference type="Proteomes" id="UP000488299"/>
    </source>
</evidence>
<name>A0A7J5TVC4_9BACT</name>
<proteinExistence type="predicted"/>
<dbReference type="Proteomes" id="UP000488299">
    <property type="component" value="Unassembled WGS sequence"/>
</dbReference>
<reference evidence="1 2" key="1">
    <citation type="submission" date="2019-10" db="EMBL/GenBank/DDBJ databases">
        <title>Rudanella paleaurantiibacter sp. nov., isolated from sludge.</title>
        <authorList>
            <person name="Xu S.Q."/>
        </authorList>
    </citation>
    <scope>NUCLEOTIDE SEQUENCE [LARGE SCALE GENOMIC DNA]</scope>
    <source>
        <strain evidence="1 2">HX-22-17</strain>
    </source>
</reference>
<keyword evidence="1" id="KW-0413">Isomerase</keyword>
<dbReference type="AlphaFoldDB" id="A0A7J5TVC4"/>
<dbReference type="InterPro" id="IPR011060">
    <property type="entry name" value="RibuloseP-bd_barrel"/>
</dbReference>
<accession>A0A7J5TVC4</accession>
<evidence type="ECO:0000313" key="1">
    <source>
        <dbReference type="EMBL" id="KAB7727873.1"/>
    </source>
</evidence>
<organism evidence="1 2">
    <name type="scientific">Rudanella paleaurantiibacter</name>
    <dbReference type="NCBI Taxonomy" id="2614655"/>
    <lineage>
        <taxon>Bacteria</taxon>
        <taxon>Pseudomonadati</taxon>
        <taxon>Bacteroidota</taxon>
        <taxon>Cytophagia</taxon>
        <taxon>Cytophagales</taxon>
        <taxon>Cytophagaceae</taxon>
        <taxon>Rudanella</taxon>
    </lineage>
</organism>
<dbReference type="SUPFAM" id="SSF51366">
    <property type="entry name" value="Ribulose-phoshate binding barrel"/>
    <property type="match status" value="1"/>
</dbReference>
<dbReference type="GO" id="GO:0016853">
    <property type="term" value="F:isomerase activity"/>
    <property type="evidence" value="ECO:0007669"/>
    <property type="project" value="UniProtKB-KW"/>
</dbReference>
<dbReference type="InterPro" id="IPR013785">
    <property type="entry name" value="Aldolase_TIM"/>
</dbReference>
<gene>
    <name evidence="1" type="ORF">F5984_19070</name>
</gene>
<sequence>MTRGQPRYVHMALQTTVKISNVTNLSDARYCAGMGVDMLGFSMDESSPDYVDPARFNEIRGWLAGVQIVGETAEIDQERIREHLETYGPDMLQVDEPALLPALSLLGKPLILRLNLVDLTLDQLDALIDSNPVDADYILLESGAPLHLDDDISLAIGRLASRHAVLLGVGITAETVHNRLAQWPIKGIALTGGPEDRPGSREFGELMDILESIEID</sequence>